<name>A0ABN0UN12_9PSEU</name>
<accession>A0ABN0UN12</accession>
<dbReference type="EMBL" id="BAAABU010000024">
    <property type="protein sequence ID" value="GAA0255969.1"/>
    <property type="molecule type" value="Genomic_DNA"/>
</dbReference>
<organism evidence="2 3">
    <name type="scientific">Saccharothrix mutabilis subsp. mutabilis</name>
    <dbReference type="NCBI Taxonomy" id="66855"/>
    <lineage>
        <taxon>Bacteria</taxon>
        <taxon>Bacillati</taxon>
        <taxon>Actinomycetota</taxon>
        <taxon>Actinomycetes</taxon>
        <taxon>Pseudonocardiales</taxon>
        <taxon>Pseudonocardiaceae</taxon>
        <taxon>Saccharothrix</taxon>
    </lineage>
</organism>
<feature type="region of interest" description="Disordered" evidence="1">
    <location>
        <begin position="1"/>
        <end position="66"/>
    </location>
</feature>
<gene>
    <name evidence="2" type="ORF">GCM10010492_66040</name>
</gene>
<comment type="caution">
    <text evidence="2">The sequence shown here is derived from an EMBL/GenBank/DDBJ whole genome shotgun (WGS) entry which is preliminary data.</text>
</comment>
<dbReference type="RefSeq" id="WP_343938364.1">
    <property type="nucleotide sequence ID" value="NZ_BAAABU010000024.1"/>
</dbReference>
<evidence type="ECO:0000313" key="2">
    <source>
        <dbReference type="EMBL" id="GAA0255969.1"/>
    </source>
</evidence>
<proteinExistence type="predicted"/>
<sequence>MTAPQDDREREYDAASRASLDEQADGPLDQDNPPGRSDTGSAHPEANPTGSIGVADHAVGEDPDRG</sequence>
<feature type="compositionally biased region" description="Basic and acidic residues" evidence="1">
    <location>
        <begin position="1"/>
        <end position="14"/>
    </location>
</feature>
<reference evidence="2 3" key="1">
    <citation type="journal article" date="2019" name="Int. J. Syst. Evol. Microbiol.">
        <title>The Global Catalogue of Microorganisms (GCM) 10K type strain sequencing project: providing services to taxonomists for standard genome sequencing and annotation.</title>
        <authorList>
            <consortium name="The Broad Institute Genomics Platform"/>
            <consortium name="The Broad Institute Genome Sequencing Center for Infectious Disease"/>
            <person name="Wu L."/>
            <person name="Ma J."/>
        </authorList>
    </citation>
    <scope>NUCLEOTIDE SEQUENCE [LARGE SCALE GENOMIC DNA]</scope>
    <source>
        <strain evidence="2 3">JCM 3380</strain>
    </source>
</reference>
<protein>
    <submittedName>
        <fullName evidence="2">Uncharacterized protein</fullName>
    </submittedName>
</protein>
<evidence type="ECO:0000256" key="1">
    <source>
        <dbReference type="SAM" id="MobiDB-lite"/>
    </source>
</evidence>
<evidence type="ECO:0000313" key="3">
    <source>
        <dbReference type="Proteomes" id="UP001500416"/>
    </source>
</evidence>
<keyword evidence="3" id="KW-1185">Reference proteome</keyword>
<dbReference type="Proteomes" id="UP001500416">
    <property type="component" value="Unassembled WGS sequence"/>
</dbReference>